<organism evidence="7 8">
    <name type="scientific">Larkinella knui</name>
    <dbReference type="NCBI Taxonomy" id="2025310"/>
    <lineage>
        <taxon>Bacteria</taxon>
        <taxon>Pseudomonadati</taxon>
        <taxon>Bacteroidota</taxon>
        <taxon>Cytophagia</taxon>
        <taxon>Cytophagales</taxon>
        <taxon>Spirosomataceae</taxon>
        <taxon>Larkinella</taxon>
    </lineage>
</organism>
<evidence type="ECO:0000313" key="7">
    <source>
        <dbReference type="EMBL" id="RRB15443.1"/>
    </source>
</evidence>
<comment type="similarity">
    <text evidence="1">Belongs to the sigma-70 factor family. ECF subfamily.</text>
</comment>
<dbReference type="InterPro" id="IPR013249">
    <property type="entry name" value="RNA_pol_sigma70_r4_t2"/>
</dbReference>
<dbReference type="InterPro" id="IPR007627">
    <property type="entry name" value="RNA_pol_sigma70_r2"/>
</dbReference>
<dbReference type="PANTHER" id="PTHR43133">
    <property type="entry name" value="RNA POLYMERASE ECF-TYPE SIGMA FACTO"/>
    <property type="match status" value="1"/>
</dbReference>
<evidence type="ECO:0000259" key="5">
    <source>
        <dbReference type="Pfam" id="PF04542"/>
    </source>
</evidence>
<dbReference type="Pfam" id="PF04542">
    <property type="entry name" value="Sigma70_r2"/>
    <property type="match status" value="1"/>
</dbReference>
<dbReference type="RefSeq" id="WP_124907047.1">
    <property type="nucleotide sequence ID" value="NZ_RQJP01000002.1"/>
</dbReference>
<accession>A0A3P1CQ46</accession>
<keyword evidence="4" id="KW-0804">Transcription</keyword>
<evidence type="ECO:0000256" key="3">
    <source>
        <dbReference type="ARBA" id="ARBA00023082"/>
    </source>
</evidence>
<dbReference type="PANTHER" id="PTHR43133:SF46">
    <property type="entry name" value="RNA POLYMERASE SIGMA-70 FACTOR ECF SUBFAMILY"/>
    <property type="match status" value="1"/>
</dbReference>
<dbReference type="Proteomes" id="UP000274271">
    <property type="component" value="Unassembled WGS sequence"/>
</dbReference>
<dbReference type="Gene3D" id="1.10.10.10">
    <property type="entry name" value="Winged helix-like DNA-binding domain superfamily/Winged helix DNA-binding domain"/>
    <property type="match status" value="1"/>
</dbReference>
<dbReference type="CDD" id="cd06171">
    <property type="entry name" value="Sigma70_r4"/>
    <property type="match status" value="1"/>
</dbReference>
<comment type="caution">
    <text evidence="7">The sequence shown here is derived from an EMBL/GenBank/DDBJ whole genome shotgun (WGS) entry which is preliminary data.</text>
</comment>
<dbReference type="InterPro" id="IPR014284">
    <property type="entry name" value="RNA_pol_sigma-70_dom"/>
</dbReference>
<dbReference type="InterPro" id="IPR013324">
    <property type="entry name" value="RNA_pol_sigma_r3/r4-like"/>
</dbReference>
<dbReference type="GO" id="GO:0016987">
    <property type="term" value="F:sigma factor activity"/>
    <property type="evidence" value="ECO:0007669"/>
    <property type="project" value="UniProtKB-KW"/>
</dbReference>
<dbReference type="NCBIfam" id="TIGR02985">
    <property type="entry name" value="Sig70_bacteroi1"/>
    <property type="match status" value="1"/>
</dbReference>
<dbReference type="SUPFAM" id="SSF88946">
    <property type="entry name" value="Sigma2 domain of RNA polymerase sigma factors"/>
    <property type="match status" value="1"/>
</dbReference>
<name>A0A3P1CQ46_9BACT</name>
<dbReference type="GO" id="GO:0006352">
    <property type="term" value="P:DNA-templated transcription initiation"/>
    <property type="evidence" value="ECO:0007669"/>
    <property type="project" value="InterPro"/>
</dbReference>
<keyword evidence="3" id="KW-0731">Sigma factor</keyword>
<evidence type="ECO:0000256" key="2">
    <source>
        <dbReference type="ARBA" id="ARBA00023015"/>
    </source>
</evidence>
<protein>
    <submittedName>
        <fullName evidence="7">RNA polymerase sigma-70 factor</fullName>
    </submittedName>
</protein>
<dbReference type="InterPro" id="IPR014327">
    <property type="entry name" value="RNA_pol_sigma70_bacteroid"/>
</dbReference>
<dbReference type="AlphaFoldDB" id="A0A3P1CQ46"/>
<dbReference type="GO" id="GO:0003677">
    <property type="term" value="F:DNA binding"/>
    <property type="evidence" value="ECO:0007669"/>
    <property type="project" value="InterPro"/>
</dbReference>
<feature type="domain" description="RNA polymerase sigma-70 region 2" evidence="5">
    <location>
        <begin position="51"/>
        <end position="114"/>
    </location>
</feature>
<feature type="domain" description="RNA polymerase sigma factor 70 region 4 type 2" evidence="6">
    <location>
        <begin position="152"/>
        <end position="204"/>
    </location>
</feature>
<dbReference type="EMBL" id="RQJP01000002">
    <property type="protein sequence ID" value="RRB15443.1"/>
    <property type="molecule type" value="Genomic_DNA"/>
</dbReference>
<evidence type="ECO:0000256" key="4">
    <source>
        <dbReference type="ARBA" id="ARBA00023163"/>
    </source>
</evidence>
<dbReference type="InterPro" id="IPR013325">
    <property type="entry name" value="RNA_pol_sigma_r2"/>
</dbReference>
<dbReference type="SUPFAM" id="SSF88659">
    <property type="entry name" value="Sigma3 and sigma4 domains of RNA polymerase sigma factors"/>
    <property type="match status" value="1"/>
</dbReference>
<dbReference type="NCBIfam" id="TIGR02937">
    <property type="entry name" value="sigma70-ECF"/>
    <property type="match status" value="1"/>
</dbReference>
<dbReference type="Gene3D" id="1.10.1740.10">
    <property type="match status" value="1"/>
</dbReference>
<evidence type="ECO:0000313" key="8">
    <source>
        <dbReference type="Proteomes" id="UP000274271"/>
    </source>
</evidence>
<dbReference type="InterPro" id="IPR039425">
    <property type="entry name" value="RNA_pol_sigma-70-like"/>
</dbReference>
<evidence type="ECO:0000256" key="1">
    <source>
        <dbReference type="ARBA" id="ARBA00010641"/>
    </source>
</evidence>
<dbReference type="InterPro" id="IPR036388">
    <property type="entry name" value="WH-like_DNA-bd_sf"/>
</dbReference>
<reference evidence="7 8" key="1">
    <citation type="submission" date="2018-11" db="EMBL/GenBank/DDBJ databases">
        <authorList>
            <person name="Zhou Z."/>
            <person name="Wang G."/>
        </authorList>
    </citation>
    <scope>NUCLEOTIDE SEQUENCE [LARGE SCALE GENOMIC DNA]</scope>
    <source>
        <strain evidence="7 8">KCTC42998</strain>
    </source>
</reference>
<dbReference type="Pfam" id="PF08281">
    <property type="entry name" value="Sigma70_r4_2"/>
    <property type="match status" value="1"/>
</dbReference>
<evidence type="ECO:0000259" key="6">
    <source>
        <dbReference type="Pfam" id="PF08281"/>
    </source>
</evidence>
<dbReference type="OrthoDB" id="1524077at2"/>
<sequence length="224" mass="26513">MKPDEQKIASFQSNSHKLRISKDSEETKVISEDYFIQNYFTATPKTGFELLFRKYYTNLCNHAIRYVYSKEIAEDIVAEVFTNFWNNRVYETITTSYSSYLYTSVKNRAYNYIKLELNRNENLDSENEDAGYGDNFSVLQPDEILHYHELSRKLEAAIQRLPKQSRKAFQLNRLEGKKYSEVAAEMELTVSAVERLISRALSKIREELKQEYLLNLFLMFIFSY</sequence>
<keyword evidence="2" id="KW-0805">Transcription regulation</keyword>
<gene>
    <name evidence="7" type="ORF">EHT87_13030</name>
</gene>
<proteinExistence type="inferred from homology"/>
<keyword evidence="8" id="KW-1185">Reference proteome</keyword>